<feature type="transmembrane region" description="Helical" evidence="5">
    <location>
        <begin position="304"/>
        <end position="326"/>
    </location>
</feature>
<keyword evidence="5" id="KW-0812">Transmembrane</keyword>
<keyword evidence="3" id="KW-0325">Glycoprotein</keyword>
<dbReference type="InterPro" id="IPR050327">
    <property type="entry name" value="Proton-linked_MCT"/>
</dbReference>
<feature type="transmembrane region" description="Helical" evidence="5">
    <location>
        <begin position="131"/>
        <end position="151"/>
    </location>
</feature>
<feature type="transmembrane region" description="Helical" evidence="5">
    <location>
        <begin position="157"/>
        <end position="183"/>
    </location>
</feature>
<feature type="transmembrane region" description="Helical" evidence="5">
    <location>
        <begin position="102"/>
        <end position="124"/>
    </location>
</feature>
<dbReference type="GO" id="GO:0016020">
    <property type="term" value="C:membrane"/>
    <property type="evidence" value="ECO:0007669"/>
    <property type="project" value="UniProtKB-SubCell"/>
</dbReference>
<feature type="transmembrane region" description="Helical" evidence="5">
    <location>
        <begin position="427"/>
        <end position="449"/>
    </location>
</feature>
<name>A0A8H4UD94_9HYPO</name>
<reference evidence="7" key="2">
    <citation type="submission" date="2020-05" db="EMBL/GenBank/DDBJ databases">
        <authorList>
            <person name="Kim H.-S."/>
            <person name="Proctor R.H."/>
            <person name="Brown D.W."/>
        </authorList>
    </citation>
    <scope>NUCLEOTIDE SEQUENCE</scope>
    <source>
        <strain evidence="7">NRRL 22465</strain>
    </source>
</reference>
<dbReference type="EMBL" id="JABEYC010000770">
    <property type="protein sequence ID" value="KAF4974329.1"/>
    <property type="molecule type" value="Genomic_DNA"/>
</dbReference>
<feature type="transmembrane region" description="Helical" evidence="5">
    <location>
        <begin position="222"/>
        <end position="247"/>
    </location>
</feature>
<dbReference type="InterPro" id="IPR020846">
    <property type="entry name" value="MFS_dom"/>
</dbReference>
<sequence length="460" mass="49834">MAESPSTRGAEPSNAATQASSAKYDSRLQRDWNPDRREAFPCTPSDLSLVDENLEPRTARKWLKVLGGFFVTTATFGVINSIGLLLTHLEKNQLKSYSPKDIAWIAAANIFLAYSVPVLTGPIYDRYGPRWLLIFGTLCFTTGLLVMSFFASDDDPFRVFAMLMASWGLLCGVGTGAACTAITGTIYHTFNERRGLACGLVFTGCSLGGVVWPLMLRETLDRWGWACALRVLAGIVFVLLGMGYFLIQGGYEGTKNGPIVSFRCFRKMPFVFLTASLAVFQFVATSVVATLPGWGLNMGFNQNMMFYIISTLNAGAAVGRVTIGLLSDSSVGRINSVLLLETLAVVVIFGLFLNIGNSTAMFYAFASLWGFSAGAILSMMSVLVGQVCKKSDFGMYYGTNSLMISLAGLMCVPLGKLMMVSFGTTAYVALLGGLSALGVVLMGVARWAYLDFVWGWKKEV</sequence>
<proteinExistence type="inferred from homology"/>
<evidence type="ECO:0000313" key="8">
    <source>
        <dbReference type="Proteomes" id="UP000635477"/>
    </source>
</evidence>
<feature type="transmembrane region" description="Helical" evidence="5">
    <location>
        <begin position="396"/>
        <end position="415"/>
    </location>
</feature>
<evidence type="ECO:0000256" key="4">
    <source>
        <dbReference type="SAM" id="MobiDB-lite"/>
    </source>
</evidence>
<gene>
    <name evidence="7" type="ORF">FZEAL_8758</name>
</gene>
<feature type="transmembrane region" description="Helical" evidence="5">
    <location>
        <begin position="268"/>
        <end position="292"/>
    </location>
</feature>
<comment type="subcellular location">
    <subcellularLocation>
        <location evidence="1">Membrane</location>
        <topology evidence="1">Multi-pass membrane protein</topology>
    </subcellularLocation>
</comment>
<dbReference type="PANTHER" id="PTHR11360">
    <property type="entry name" value="MONOCARBOXYLATE TRANSPORTER"/>
    <property type="match status" value="1"/>
</dbReference>
<dbReference type="InterPro" id="IPR011701">
    <property type="entry name" value="MFS"/>
</dbReference>
<feature type="region of interest" description="Disordered" evidence="4">
    <location>
        <begin position="1"/>
        <end position="28"/>
    </location>
</feature>
<feature type="transmembrane region" description="Helical" evidence="5">
    <location>
        <begin position="195"/>
        <end position="216"/>
    </location>
</feature>
<evidence type="ECO:0000256" key="3">
    <source>
        <dbReference type="ARBA" id="ARBA00023180"/>
    </source>
</evidence>
<evidence type="ECO:0000313" key="7">
    <source>
        <dbReference type="EMBL" id="KAF4974329.1"/>
    </source>
</evidence>
<protein>
    <recommendedName>
        <fullName evidence="6">Major facilitator superfamily (MFS) profile domain-containing protein</fullName>
    </recommendedName>
</protein>
<dbReference type="SUPFAM" id="SSF103473">
    <property type="entry name" value="MFS general substrate transporter"/>
    <property type="match status" value="1"/>
</dbReference>
<dbReference type="InterPro" id="IPR036259">
    <property type="entry name" value="MFS_trans_sf"/>
</dbReference>
<evidence type="ECO:0000256" key="5">
    <source>
        <dbReference type="SAM" id="Phobius"/>
    </source>
</evidence>
<dbReference type="GO" id="GO:0022857">
    <property type="term" value="F:transmembrane transporter activity"/>
    <property type="evidence" value="ECO:0007669"/>
    <property type="project" value="InterPro"/>
</dbReference>
<feature type="compositionally biased region" description="Polar residues" evidence="4">
    <location>
        <begin position="14"/>
        <end position="23"/>
    </location>
</feature>
<reference evidence="7" key="1">
    <citation type="journal article" date="2020" name="BMC Genomics">
        <title>Correction to: Identification and distribution of gene clusters required for synthesis of sphingolipid metabolism inhibitors in diverse species of the filamentous fungus Fusarium.</title>
        <authorList>
            <person name="Kim H.S."/>
            <person name="Lohmar J.M."/>
            <person name="Busman M."/>
            <person name="Brown D.W."/>
            <person name="Naumann T.A."/>
            <person name="Divon H.H."/>
            <person name="Lysoe E."/>
            <person name="Uhlig S."/>
            <person name="Proctor R.H."/>
        </authorList>
    </citation>
    <scope>NUCLEOTIDE SEQUENCE</scope>
    <source>
        <strain evidence="7">NRRL 22465</strain>
    </source>
</reference>
<accession>A0A8H4UD94</accession>
<dbReference type="PANTHER" id="PTHR11360:SF230">
    <property type="entry name" value="MONOCARBOXYLATE TRANSPORTER, PUTATIVE (AFU_ORTHOLOGUE AFUA_2G12790)-RELATED"/>
    <property type="match status" value="1"/>
</dbReference>
<dbReference type="AlphaFoldDB" id="A0A8H4UD94"/>
<comment type="similarity">
    <text evidence="2">Belongs to the major facilitator superfamily. Monocarboxylate porter (TC 2.A.1.13) family.</text>
</comment>
<dbReference type="Proteomes" id="UP000635477">
    <property type="component" value="Unassembled WGS sequence"/>
</dbReference>
<evidence type="ECO:0000259" key="6">
    <source>
        <dbReference type="PROSITE" id="PS50850"/>
    </source>
</evidence>
<keyword evidence="5" id="KW-0472">Membrane</keyword>
<feature type="transmembrane region" description="Helical" evidence="5">
    <location>
        <begin position="362"/>
        <end position="384"/>
    </location>
</feature>
<dbReference type="OrthoDB" id="6499973at2759"/>
<feature type="domain" description="Major facilitator superfamily (MFS) profile" evidence="6">
    <location>
        <begin position="229"/>
        <end position="460"/>
    </location>
</feature>
<keyword evidence="5" id="KW-1133">Transmembrane helix</keyword>
<comment type="caution">
    <text evidence="7">The sequence shown here is derived from an EMBL/GenBank/DDBJ whole genome shotgun (WGS) entry which is preliminary data.</text>
</comment>
<dbReference type="Gene3D" id="1.20.1250.20">
    <property type="entry name" value="MFS general substrate transporter like domains"/>
    <property type="match status" value="1"/>
</dbReference>
<organism evidence="7 8">
    <name type="scientific">Fusarium zealandicum</name>
    <dbReference type="NCBI Taxonomy" id="1053134"/>
    <lineage>
        <taxon>Eukaryota</taxon>
        <taxon>Fungi</taxon>
        <taxon>Dikarya</taxon>
        <taxon>Ascomycota</taxon>
        <taxon>Pezizomycotina</taxon>
        <taxon>Sordariomycetes</taxon>
        <taxon>Hypocreomycetidae</taxon>
        <taxon>Hypocreales</taxon>
        <taxon>Nectriaceae</taxon>
        <taxon>Fusarium</taxon>
        <taxon>Fusarium staphyleae species complex</taxon>
    </lineage>
</organism>
<feature type="transmembrane region" description="Helical" evidence="5">
    <location>
        <begin position="338"/>
        <end position="356"/>
    </location>
</feature>
<feature type="transmembrane region" description="Helical" evidence="5">
    <location>
        <begin position="62"/>
        <end position="82"/>
    </location>
</feature>
<dbReference type="PROSITE" id="PS50850">
    <property type="entry name" value="MFS"/>
    <property type="match status" value="1"/>
</dbReference>
<evidence type="ECO:0000256" key="1">
    <source>
        <dbReference type="ARBA" id="ARBA00004141"/>
    </source>
</evidence>
<keyword evidence="8" id="KW-1185">Reference proteome</keyword>
<evidence type="ECO:0000256" key="2">
    <source>
        <dbReference type="ARBA" id="ARBA00006727"/>
    </source>
</evidence>
<dbReference type="Pfam" id="PF07690">
    <property type="entry name" value="MFS_1"/>
    <property type="match status" value="1"/>
</dbReference>